<dbReference type="PANTHER" id="PTHR11306">
    <property type="entry name" value="NIEMANN PICK TYPE C2 PROTEIN NPC2-RELATED"/>
    <property type="match status" value="1"/>
</dbReference>
<keyword evidence="11" id="KW-1185">Reference proteome</keyword>
<organism evidence="10 11">
    <name type="scientific">Aspergillus wentii DTO 134E9</name>
    <dbReference type="NCBI Taxonomy" id="1073089"/>
    <lineage>
        <taxon>Eukaryota</taxon>
        <taxon>Fungi</taxon>
        <taxon>Dikarya</taxon>
        <taxon>Ascomycota</taxon>
        <taxon>Pezizomycotina</taxon>
        <taxon>Eurotiomycetes</taxon>
        <taxon>Eurotiomycetidae</taxon>
        <taxon>Eurotiales</taxon>
        <taxon>Aspergillaceae</taxon>
        <taxon>Aspergillus</taxon>
        <taxon>Aspergillus subgen. Cremei</taxon>
    </lineage>
</organism>
<keyword evidence="5" id="KW-0813">Transport</keyword>
<dbReference type="STRING" id="1073089.A0A1L9RB99"/>
<evidence type="ECO:0000256" key="6">
    <source>
        <dbReference type="ARBA" id="ARBA00022729"/>
    </source>
</evidence>
<protein>
    <recommendedName>
        <fullName evidence="4">Phosphatidylglycerol/phosphatidylinositol transfer protein</fullName>
    </recommendedName>
</protein>
<dbReference type="RefSeq" id="XP_040685866.1">
    <property type="nucleotide sequence ID" value="XM_040837968.1"/>
</dbReference>
<evidence type="ECO:0000256" key="8">
    <source>
        <dbReference type="SAM" id="SignalP"/>
    </source>
</evidence>
<evidence type="ECO:0000256" key="1">
    <source>
        <dbReference type="ARBA" id="ARBA00002053"/>
    </source>
</evidence>
<evidence type="ECO:0000256" key="3">
    <source>
        <dbReference type="ARBA" id="ARBA00011245"/>
    </source>
</evidence>
<comment type="similarity">
    <text evidence="2">Belongs to the NPC2 family.</text>
</comment>
<dbReference type="InterPro" id="IPR033917">
    <property type="entry name" value="ML_PG-PI_TP"/>
</dbReference>
<accession>A0A1L9RB99</accession>
<dbReference type="PANTHER" id="PTHR11306:SF0">
    <property type="entry name" value="PHOSPHATIDYLGLYCEROL_PHOSPHATIDYLINOSITOL TRANSFER PROTEIN"/>
    <property type="match status" value="1"/>
</dbReference>
<keyword evidence="7" id="KW-0445">Lipid transport</keyword>
<dbReference type="InterPro" id="IPR036846">
    <property type="entry name" value="GM2-AP_sf"/>
</dbReference>
<dbReference type="InterPro" id="IPR014756">
    <property type="entry name" value="Ig_E-set"/>
</dbReference>
<dbReference type="EMBL" id="KV878215">
    <property type="protein sequence ID" value="OJJ32189.1"/>
    <property type="molecule type" value="Genomic_DNA"/>
</dbReference>
<evidence type="ECO:0000259" key="9">
    <source>
        <dbReference type="SMART" id="SM00737"/>
    </source>
</evidence>
<evidence type="ECO:0000256" key="2">
    <source>
        <dbReference type="ARBA" id="ARBA00006370"/>
    </source>
</evidence>
<feature type="chain" id="PRO_5009887444" description="Phosphatidylglycerol/phosphatidylinositol transfer protein" evidence="8">
    <location>
        <begin position="24"/>
        <end position="175"/>
    </location>
</feature>
<evidence type="ECO:0000256" key="5">
    <source>
        <dbReference type="ARBA" id="ARBA00022448"/>
    </source>
</evidence>
<evidence type="ECO:0000313" key="11">
    <source>
        <dbReference type="Proteomes" id="UP000184383"/>
    </source>
</evidence>
<feature type="domain" description="MD-2-related lipid-recognition" evidence="9">
    <location>
        <begin position="47"/>
        <end position="168"/>
    </location>
</feature>
<dbReference type="GeneID" id="63753816"/>
<feature type="signal peptide" evidence="8">
    <location>
        <begin position="1"/>
        <end position="23"/>
    </location>
</feature>
<dbReference type="CDD" id="cd00917">
    <property type="entry name" value="PG-PI_TP"/>
    <property type="match status" value="1"/>
</dbReference>
<name>A0A1L9RB99_ASPWE</name>
<dbReference type="Gene3D" id="2.70.220.10">
    <property type="entry name" value="Ganglioside GM2 activator"/>
    <property type="match status" value="1"/>
</dbReference>
<dbReference type="InterPro" id="IPR003172">
    <property type="entry name" value="ML_dom"/>
</dbReference>
<proteinExistence type="inferred from homology"/>
<reference evidence="11" key="1">
    <citation type="journal article" date="2017" name="Genome Biol.">
        <title>Comparative genomics reveals high biological diversity and specific adaptations in the industrially and medically important fungal genus Aspergillus.</title>
        <authorList>
            <person name="de Vries R.P."/>
            <person name="Riley R."/>
            <person name="Wiebenga A."/>
            <person name="Aguilar-Osorio G."/>
            <person name="Amillis S."/>
            <person name="Uchima C.A."/>
            <person name="Anderluh G."/>
            <person name="Asadollahi M."/>
            <person name="Askin M."/>
            <person name="Barry K."/>
            <person name="Battaglia E."/>
            <person name="Bayram O."/>
            <person name="Benocci T."/>
            <person name="Braus-Stromeyer S.A."/>
            <person name="Caldana C."/>
            <person name="Canovas D."/>
            <person name="Cerqueira G.C."/>
            <person name="Chen F."/>
            <person name="Chen W."/>
            <person name="Choi C."/>
            <person name="Clum A."/>
            <person name="Dos Santos R.A."/>
            <person name="Damasio A.R."/>
            <person name="Diallinas G."/>
            <person name="Emri T."/>
            <person name="Fekete E."/>
            <person name="Flipphi M."/>
            <person name="Freyberg S."/>
            <person name="Gallo A."/>
            <person name="Gournas C."/>
            <person name="Habgood R."/>
            <person name="Hainaut M."/>
            <person name="Harispe M.L."/>
            <person name="Henrissat B."/>
            <person name="Hilden K.S."/>
            <person name="Hope R."/>
            <person name="Hossain A."/>
            <person name="Karabika E."/>
            <person name="Karaffa L."/>
            <person name="Karanyi Z."/>
            <person name="Krasevec N."/>
            <person name="Kuo A."/>
            <person name="Kusch H."/>
            <person name="LaButti K."/>
            <person name="Lagendijk E.L."/>
            <person name="Lapidus A."/>
            <person name="Levasseur A."/>
            <person name="Lindquist E."/>
            <person name="Lipzen A."/>
            <person name="Logrieco A.F."/>
            <person name="MacCabe A."/>
            <person name="Maekelae M.R."/>
            <person name="Malavazi I."/>
            <person name="Melin P."/>
            <person name="Meyer V."/>
            <person name="Mielnichuk N."/>
            <person name="Miskei M."/>
            <person name="Molnar A.P."/>
            <person name="Mule G."/>
            <person name="Ngan C.Y."/>
            <person name="Orejas M."/>
            <person name="Orosz E."/>
            <person name="Ouedraogo J.P."/>
            <person name="Overkamp K.M."/>
            <person name="Park H.-S."/>
            <person name="Perrone G."/>
            <person name="Piumi F."/>
            <person name="Punt P.J."/>
            <person name="Ram A.F."/>
            <person name="Ramon A."/>
            <person name="Rauscher S."/>
            <person name="Record E."/>
            <person name="Riano-Pachon D.M."/>
            <person name="Robert V."/>
            <person name="Roehrig J."/>
            <person name="Ruller R."/>
            <person name="Salamov A."/>
            <person name="Salih N.S."/>
            <person name="Samson R.A."/>
            <person name="Sandor E."/>
            <person name="Sanguinetti M."/>
            <person name="Schuetze T."/>
            <person name="Sepcic K."/>
            <person name="Shelest E."/>
            <person name="Sherlock G."/>
            <person name="Sophianopoulou V."/>
            <person name="Squina F.M."/>
            <person name="Sun H."/>
            <person name="Susca A."/>
            <person name="Todd R.B."/>
            <person name="Tsang A."/>
            <person name="Unkles S.E."/>
            <person name="van de Wiele N."/>
            <person name="van Rossen-Uffink D."/>
            <person name="Oliveira J.V."/>
            <person name="Vesth T.C."/>
            <person name="Visser J."/>
            <person name="Yu J.-H."/>
            <person name="Zhou M."/>
            <person name="Andersen M.R."/>
            <person name="Archer D.B."/>
            <person name="Baker S.E."/>
            <person name="Benoit I."/>
            <person name="Brakhage A.A."/>
            <person name="Braus G.H."/>
            <person name="Fischer R."/>
            <person name="Frisvad J.C."/>
            <person name="Goldman G.H."/>
            <person name="Houbraken J."/>
            <person name="Oakley B."/>
            <person name="Pocsi I."/>
            <person name="Scazzocchio C."/>
            <person name="Seiboth B."/>
            <person name="vanKuyk P.A."/>
            <person name="Wortman J."/>
            <person name="Dyer P.S."/>
            <person name="Grigoriev I.V."/>
        </authorList>
    </citation>
    <scope>NUCLEOTIDE SEQUENCE [LARGE SCALE GENOMIC DNA]</scope>
    <source>
        <strain evidence="11">DTO 134E9</strain>
    </source>
</reference>
<comment type="subunit">
    <text evidence="3">Monomer.</text>
</comment>
<evidence type="ECO:0000256" key="4">
    <source>
        <dbReference type="ARBA" id="ARBA00016056"/>
    </source>
</evidence>
<dbReference type="SUPFAM" id="SSF81296">
    <property type="entry name" value="E set domains"/>
    <property type="match status" value="1"/>
</dbReference>
<dbReference type="Pfam" id="PF02221">
    <property type="entry name" value="E1_DerP2_DerF2"/>
    <property type="match status" value="1"/>
</dbReference>
<dbReference type="Proteomes" id="UP000184383">
    <property type="component" value="Unassembled WGS sequence"/>
</dbReference>
<dbReference type="SMART" id="SM00737">
    <property type="entry name" value="ML"/>
    <property type="match status" value="1"/>
</dbReference>
<dbReference type="GO" id="GO:0032934">
    <property type="term" value="F:sterol binding"/>
    <property type="evidence" value="ECO:0007669"/>
    <property type="project" value="InterPro"/>
</dbReference>
<dbReference type="GO" id="GO:0032366">
    <property type="term" value="P:intracellular sterol transport"/>
    <property type="evidence" value="ECO:0007669"/>
    <property type="project" value="InterPro"/>
</dbReference>
<gene>
    <name evidence="10" type="ORF">ASPWEDRAFT_53876</name>
</gene>
<dbReference type="VEuPathDB" id="FungiDB:ASPWEDRAFT_53876"/>
<dbReference type="AlphaFoldDB" id="A0A1L9RB99"/>
<evidence type="ECO:0000313" key="10">
    <source>
        <dbReference type="EMBL" id="OJJ32189.1"/>
    </source>
</evidence>
<sequence>MKFLSTTAACLALLSPLPASARAVSSFFNAQSPIQILGDPVPGDNPLEYCADPSPNTLEIKSVDLSPNPPAPGQTLTIKASGNLKERVEPGARVLVEVKYGLITLINQSIDLCEQLGNVDLECPLEKGEMTLTKQVDLPKAIPPGTYNVHADVVSKESKRITCLDAHNIQFKIGQ</sequence>
<dbReference type="InterPro" id="IPR039670">
    <property type="entry name" value="NPC2-like"/>
</dbReference>
<dbReference type="FunFam" id="2.60.40.770:FF:000004">
    <property type="entry name" value="Phosphatidylglycerol/phosphatidylinositol transfer protein"/>
    <property type="match status" value="1"/>
</dbReference>
<evidence type="ECO:0000256" key="7">
    <source>
        <dbReference type="ARBA" id="ARBA00023055"/>
    </source>
</evidence>
<comment type="function">
    <text evidence="1">Catalyzes the intermembrane transfer of phosphatidylglycerol and phosphatidylinositol.</text>
</comment>
<keyword evidence="6 8" id="KW-0732">Signal</keyword>
<dbReference type="OrthoDB" id="6409159at2759"/>